<reference evidence="1 2" key="1">
    <citation type="submission" date="2018-12" db="EMBL/GenBank/DDBJ databases">
        <title>Mesorhizobium carbonis sp. nov., isolated from coal mine water.</title>
        <authorList>
            <person name="Xin W."/>
            <person name="Xu Z."/>
            <person name="Xiang F."/>
            <person name="Zhang J."/>
            <person name="Xi L."/>
            <person name="Liu J."/>
        </authorList>
    </citation>
    <scope>NUCLEOTIDE SEQUENCE [LARGE SCALE GENOMIC DNA]</scope>
    <source>
        <strain evidence="1 2">B2.3</strain>
    </source>
</reference>
<proteinExistence type="predicted"/>
<dbReference type="PANTHER" id="PTHR10443:SF12">
    <property type="entry name" value="DIPEPTIDASE"/>
    <property type="match status" value="1"/>
</dbReference>
<dbReference type="Pfam" id="PF01244">
    <property type="entry name" value="Peptidase_M19"/>
    <property type="match status" value="1"/>
</dbReference>
<dbReference type="GO" id="GO:0006508">
    <property type="term" value="P:proteolysis"/>
    <property type="evidence" value="ECO:0007669"/>
    <property type="project" value="InterPro"/>
</dbReference>
<protein>
    <recommendedName>
        <fullName evidence="3">Membrane dipeptidase</fullName>
    </recommendedName>
</protein>
<dbReference type="SUPFAM" id="SSF51556">
    <property type="entry name" value="Metallo-dependent hydrolases"/>
    <property type="match status" value="1"/>
</dbReference>
<dbReference type="Proteomes" id="UP000278398">
    <property type="component" value="Unassembled WGS sequence"/>
</dbReference>
<evidence type="ECO:0008006" key="3">
    <source>
        <dbReference type="Google" id="ProtNLM"/>
    </source>
</evidence>
<dbReference type="InterPro" id="IPR032466">
    <property type="entry name" value="Metal_Hydrolase"/>
</dbReference>
<dbReference type="AlphaFoldDB" id="A0A429Z1X4"/>
<dbReference type="RefSeq" id="WP_126698174.1">
    <property type="nucleotide sequence ID" value="NZ_RWKW01000012.1"/>
</dbReference>
<name>A0A429Z1X4_9HYPH</name>
<dbReference type="OrthoDB" id="9804920at2"/>
<evidence type="ECO:0000313" key="1">
    <source>
        <dbReference type="EMBL" id="RST87678.1"/>
    </source>
</evidence>
<sequence>MTGTTAGSPLTIDGLNCAAVSRDQVMRTLEGGVSAVNLTAMSPFVGLSDSLVELEANCARIDAMSDVATVVKSVADIESAHRSGKLGYILGTQNSMMVEDDLRLLATMKRLGVRILQPTYNEENTLGYGAPFEREADKGMKPKGVEWIDEMTRLGLIIDLSHCGHRSTSDYLAAAKGPMVISHANAFEVCPSLRNKKDEHIRAVAKTGGLIGAVMWSPAVRHDQRPTLDDYLNHIDHLVKIGGIEHVAFASDVTEGQAPSPEKWDKSYGPNGYSPNITGVLGDWYTYEKRLNVDFQSLAHTPRIWDGMKARGYSQSDIDKVRSGNWLRVMKDVWRAD</sequence>
<dbReference type="PROSITE" id="PS51365">
    <property type="entry name" value="RENAL_DIPEPTIDASE_2"/>
    <property type="match status" value="1"/>
</dbReference>
<dbReference type="GO" id="GO:0070573">
    <property type="term" value="F:metallodipeptidase activity"/>
    <property type="evidence" value="ECO:0007669"/>
    <property type="project" value="InterPro"/>
</dbReference>
<accession>A0A429Z1X4</accession>
<dbReference type="EMBL" id="RWKW01000012">
    <property type="protein sequence ID" value="RST87678.1"/>
    <property type="molecule type" value="Genomic_DNA"/>
</dbReference>
<evidence type="ECO:0000313" key="2">
    <source>
        <dbReference type="Proteomes" id="UP000278398"/>
    </source>
</evidence>
<dbReference type="PANTHER" id="PTHR10443">
    <property type="entry name" value="MICROSOMAL DIPEPTIDASE"/>
    <property type="match status" value="1"/>
</dbReference>
<keyword evidence="2" id="KW-1185">Reference proteome</keyword>
<dbReference type="Gene3D" id="3.20.20.140">
    <property type="entry name" value="Metal-dependent hydrolases"/>
    <property type="match status" value="1"/>
</dbReference>
<organism evidence="1 2">
    <name type="scientific">Aquibium carbonis</name>
    <dbReference type="NCBI Taxonomy" id="2495581"/>
    <lineage>
        <taxon>Bacteria</taxon>
        <taxon>Pseudomonadati</taxon>
        <taxon>Pseudomonadota</taxon>
        <taxon>Alphaproteobacteria</taxon>
        <taxon>Hyphomicrobiales</taxon>
        <taxon>Phyllobacteriaceae</taxon>
        <taxon>Aquibium</taxon>
    </lineage>
</organism>
<dbReference type="InterPro" id="IPR008257">
    <property type="entry name" value="Pept_M19"/>
</dbReference>
<gene>
    <name evidence="1" type="ORF">EJC49_03985</name>
</gene>
<comment type="caution">
    <text evidence="1">The sequence shown here is derived from an EMBL/GenBank/DDBJ whole genome shotgun (WGS) entry which is preliminary data.</text>
</comment>